<dbReference type="Pfam" id="PF09699">
    <property type="entry name" value="Paired_CXXCH_1"/>
    <property type="match status" value="3"/>
</dbReference>
<keyword evidence="1 2" id="KW-0732">Signal</keyword>
<dbReference type="InterPro" id="IPR051829">
    <property type="entry name" value="Multiheme_Cytochr_ET"/>
</dbReference>
<evidence type="ECO:0000313" key="4">
    <source>
        <dbReference type="EMBL" id="EAT16944.1"/>
    </source>
</evidence>
<dbReference type="InterPro" id="IPR036280">
    <property type="entry name" value="Multihaem_cyt_sf"/>
</dbReference>
<dbReference type="Gene3D" id="3.90.10.10">
    <property type="entry name" value="Cytochrome C3"/>
    <property type="match status" value="2"/>
</dbReference>
<feature type="domain" description="Doubled CXXCH motif" evidence="3">
    <location>
        <begin position="239"/>
        <end position="275"/>
    </location>
</feature>
<sequence length="344" mass="37000">MRRKFNTKASWLVKALPLLLILGACATGSIREKVLTLPVIEGACYVGQETCADCHDDMAGDMFATSTSAEGFAKTIHGRLATWELMGAEKGCESCHGPGSQHVDNDGDTEMILRPAELLSDEASAICAKCHTDGKLMDYTHSAHALSDVGCVDCHSIHDGEGKFSLKMEDPELCYSCHQEEQAKSHFPSSHPLAEGKMNCSSCHNTHGAVGESLNTDERLNDLCLNCHTRYQGPFVFGHAPVEDDCTICHDPHGSVANNLLVQNEPFLCLQCHEGHFHILRNSAQTPGSPAGTIATVPGMTETANPHGTEGFQTSFGTKCSTCHKVVHGSDYPSQPLSGHGLTR</sequence>
<dbReference type="Gene3D" id="1.10.1130.10">
    <property type="entry name" value="Flavocytochrome C3, Chain A"/>
    <property type="match status" value="1"/>
</dbReference>
<feature type="chain" id="PRO_5004192452" description="Doubled CXXCH motif domain-containing protein" evidence="2">
    <location>
        <begin position="27"/>
        <end position="344"/>
    </location>
</feature>
<reference evidence="4" key="1">
    <citation type="submission" date="2006-05" db="EMBL/GenBank/DDBJ databases">
        <title>Annotation of the draft genome assembly of Desulfuromonas acetoxidans DSM 684.</title>
        <authorList>
            <consortium name="US DOE Joint Genome Institute (JGI-ORNL)"/>
            <person name="Larimer F."/>
            <person name="Land M."/>
            <person name="Hauser L."/>
        </authorList>
    </citation>
    <scope>NUCLEOTIDE SEQUENCE [LARGE SCALE GENOMIC DNA]</scope>
    <source>
        <strain evidence="4">DSM 684</strain>
    </source>
</reference>
<dbReference type="GO" id="GO:0016491">
    <property type="term" value="F:oxidoreductase activity"/>
    <property type="evidence" value="ECO:0007669"/>
    <property type="project" value="TreeGrafter"/>
</dbReference>
<dbReference type="NCBIfam" id="TIGR03508">
    <property type="entry name" value="decahem_SO"/>
    <property type="match status" value="1"/>
</dbReference>
<feature type="signal peptide" evidence="2">
    <location>
        <begin position="1"/>
        <end position="26"/>
    </location>
</feature>
<reference evidence="4" key="2">
    <citation type="submission" date="2006-05" db="EMBL/GenBank/DDBJ databases">
        <title>Sequencing of the draft genome and assembly of Desulfuromonas acetoxidans DSM 684.</title>
        <authorList>
            <consortium name="US DOE Joint Genome Institute (JGI-PGF)"/>
            <person name="Copeland A."/>
            <person name="Lucas S."/>
            <person name="Lapidus A."/>
            <person name="Barry K."/>
            <person name="Detter J.C."/>
            <person name="Glavina del Rio T."/>
            <person name="Hammon N."/>
            <person name="Israni S."/>
            <person name="Dalin E."/>
            <person name="Tice H."/>
            <person name="Bruce D."/>
            <person name="Pitluck S."/>
            <person name="Richardson P."/>
        </authorList>
    </citation>
    <scope>NUCLEOTIDE SEQUENCE [LARGE SCALE GENOMIC DNA]</scope>
    <source>
        <strain evidence="4">DSM 684</strain>
    </source>
</reference>
<keyword evidence="5" id="KW-1185">Reference proteome</keyword>
<dbReference type="PROSITE" id="PS51257">
    <property type="entry name" value="PROKAR_LIPOPROTEIN"/>
    <property type="match status" value="1"/>
</dbReference>
<dbReference type="PANTHER" id="PTHR35038:SF6">
    <property type="entry name" value="SURFACE LOCALIZED DECAHEME CYTOCHROME C LIPOPROTEIN"/>
    <property type="match status" value="1"/>
</dbReference>
<dbReference type="PANTHER" id="PTHR35038">
    <property type="entry name" value="DISSIMILATORY SULFITE REDUCTASE SIRA"/>
    <property type="match status" value="1"/>
</dbReference>
<dbReference type="RefSeq" id="WP_005997767.1">
    <property type="nucleotide sequence ID" value="NZ_AAEW02000002.1"/>
</dbReference>
<protein>
    <recommendedName>
        <fullName evidence="3">Doubled CXXCH motif domain-containing protein</fullName>
    </recommendedName>
</protein>
<evidence type="ECO:0000256" key="1">
    <source>
        <dbReference type="ARBA" id="ARBA00022729"/>
    </source>
</evidence>
<evidence type="ECO:0000256" key="2">
    <source>
        <dbReference type="SAM" id="SignalP"/>
    </source>
</evidence>
<comment type="caution">
    <text evidence="4">The sequence shown here is derived from an EMBL/GenBank/DDBJ whole genome shotgun (WGS) entry which is preliminary data.</text>
</comment>
<dbReference type="EMBL" id="AAEW02000002">
    <property type="protein sequence ID" value="EAT16944.1"/>
    <property type="molecule type" value="Genomic_DNA"/>
</dbReference>
<dbReference type="Proteomes" id="UP000005695">
    <property type="component" value="Unassembled WGS sequence"/>
</dbReference>
<dbReference type="AlphaFoldDB" id="Q1K3N0"/>
<evidence type="ECO:0000313" key="5">
    <source>
        <dbReference type="Proteomes" id="UP000005695"/>
    </source>
</evidence>
<proteinExistence type="predicted"/>
<dbReference type="OrthoDB" id="9783375at2"/>
<name>Q1K3N0_DESA6</name>
<feature type="domain" description="Doubled CXXCH motif" evidence="3">
    <location>
        <begin position="191"/>
        <end position="230"/>
    </location>
</feature>
<gene>
    <name evidence="4" type="ORF">Dace_2810</name>
</gene>
<dbReference type="InterPro" id="IPR020015">
    <property type="entry name" value="Decahaem_cyt-c_DmsE"/>
</dbReference>
<dbReference type="SUPFAM" id="SSF48695">
    <property type="entry name" value="Multiheme cytochromes"/>
    <property type="match status" value="1"/>
</dbReference>
<evidence type="ECO:0000259" key="3">
    <source>
        <dbReference type="Pfam" id="PF09699"/>
    </source>
</evidence>
<dbReference type="NCBIfam" id="NF041028">
    <property type="entry name" value="decahem_GSU2203"/>
    <property type="match status" value="1"/>
</dbReference>
<feature type="domain" description="Doubled CXXCH motif" evidence="3">
    <location>
        <begin position="145"/>
        <end position="182"/>
    </location>
</feature>
<organism evidence="4 5">
    <name type="scientific">Desulfuromonas acetoxidans (strain DSM 684 / 11070)</name>
    <dbReference type="NCBI Taxonomy" id="281689"/>
    <lineage>
        <taxon>Bacteria</taxon>
        <taxon>Pseudomonadati</taxon>
        <taxon>Thermodesulfobacteriota</taxon>
        <taxon>Desulfuromonadia</taxon>
        <taxon>Desulfuromonadales</taxon>
        <taxon>Desulfuromonadaceae</taxon>
        <taxon>Desulfuromonas</taxon>
    </lineage>
</organism>
<dbReference type="NCBIfam" id="TIGR01905">
    <property type="entry name" value="paired_CXXCH_1"/>
    <property type="match status" value="3"/>
</dbReference>
<accession>Q1K3N0</accession>
<dbReference type="InterPro" id="IPR010177">
    <property type="entry name" value="Paired_CXXCH_1"/>
</dbReference>